<evidence type="ECO:0000256" key="4">
    <source>
        <dbReference type="ARBA" id="ARBA00023134"/>
    </source>
</evidence>
<dbReference type="GO" id="GO:0008053">
    <property type="term" value="P:mitochondrial fusion"/>
    <property type="evidence" value="ECO:0007669"/>
    <property type="project" value="TreeGrafter"/>
</dbReference>
<dbReference type="InterPro" id="IPR006073">
    <property type="entry name" value="GTP-bd"/>
</dbReference>
<dbReference type="GO" id="GO:0005525">
    <property type="term" value="F:GTP binding"/>
    <property type="evidence" value="ECO:0007669"/>
    <property type="project" value="UniProtKB-KW"/>
</dbReference>
<organism evidence="8">
    <name type="scientific">Myoviridae sp. ct7eg16</name>
    <dbReference type="NCBI Taxonomy" id="2826619"/>
    <lineage>
        <taxon>Viruses</taxon>
        <taxon>Duplodnaviria</taxon>
        <taxon>Heunggongvirae</taxon>
        <taxon>Uroviricota</taxon>
        <taxon>Caudoviricetes</taxon>
    </lineage>
</organism>
<evidence type="ECO:0000256" key="1">
    <source>
        <dbReference type="ARBA" id="ARBA00004370"/>
    </source>
</evidence>
<keyword evidence="4" id="KW-0342">GTP-binding</keyword>
<protein>
    <recommendedName>
        <fullName evidence="7">G domain-containing protein</fullName>
    </recommendedName>
</protein>
<evidence type="ECO:0000256" key="5">
    <source>
        <dbReference type="ARBA" id="ARBA00023136"/>
    </source>
</evidence>
<feature type="domain" description="G" evidence="7">
    <location>
        <begin position="54"/>
        <end position="162"/>
    </location>
</feature>
<dbReference type="EMBL" id="BK015687">
    <property type="protein sequence ID" value="DAE19809.1"/>
    <property type="molecule type" value="Genomic_DNA"/>
</dbReference>
<evidence type="ECO:0000259" key="7">
    <source>
        <dbReference type="Pfam" id="PF01926"/>
    </source>
</evidence>
<comment type="subcellular location">
    <subcellularLocation>
        <location evidence="1">Membrane</location>
    </subcellularLocation>
</comment>
<dbReference type="GO" id="GO:0003924">
    <property type="term" value="F:GTPase activity"/>
    <property type="evidence" value="ECO:0007669"/>
    <property type="project" value="InterPro"/>
</dbReference>
<keyword evidence="5" id="KW-0472">Membrane</keyword>
<dbReference type="PANTHER" id="PTHR10465">
    <property type="entry name" value="TRANSMEMBRANE GTPASE FZO1"/>
    <property type="match status" value="1"/>
</dbReference>
<evidence type="ECO:0000256" key="3">
    <source>
        <dbReference type="ARBA" id="ARBA00022801"/>
    </source>
</evidence>
<reference evidence="8" key="1">
    <citation type="journal article" date="2021" name="Proc. Natl. Acad. Sci. U.S.A.">
        <title>A Catalog of Tens of Thousands of Viruses from Human Metagenomes Reveals Hidden Associations with Chronic Diseases.</title>
        <authorList>
            <person name="Tisza M.J."/>
            <person name="Buck C.B."/>
        </authorList>
    </citation>
    <scope>NUCLEOTIDE SEQUENCE</scope>
    <source>
        <strain evidence="8">Ct7eg16</strain>
    </source>
</reference>
<dbReference type="PANTHER" id="PTHR10465:SF0">
    <property type="entry name" value="SARCALUMENIN"/>
    <property type="match status" value="1"/>
</dbReference>
<feature type="coiled-coil region" evidence="6">
    <location>
        <begin position="323"/>
        <end position="350"/>
    </location>
</feature>
<dbReference type="Pfam" id="PF01926">
    <property type="entry name" value="MMR_HSR1"/>
    <property type="match status" value="1"/>
</dbReference>
<keyword evidence="6" id="KW-0175">Coiled coil</keyword>
<accession>A0A8S5QLW9</accession>
<dbReference type="InterPro" id="IPR027417">
    <property type="entry name" value="P-loop_NTPase"/>
</dbReference>
<evidence type="ECO:0000256" key="2">
    <source>
        <dbReference type="ARBA" id="ARBA00022741"/>
    </source>
</evidence>
<sequence length="581" mass="64425">MATEKFELYQWTTIGNNLLFRSRQCLATAPSEKMQMLAGRIPAEILSSDKSVNLVFAGQYSAGKSSIMKVLTGREDIAIGAGITTEKTHTYDWGGITVVDTPGVHTQLRPDHDEITYRAIAGADLLVFVVTNELFDSHLAKHFRNLAIERDKAHEMMLVVNKMRRCAKGNSQEAQNVIREDLRKVLAPFTPEDLRTTFIDAEAALESKTETDGEIAKILLKKSGVDGFTQELNRFVREKGLSSRYTTALYSLEQILQEALASESTGDKDIDALEELLLQRRRALLDTQDRIPRAVEGEIQNASSQIRQEGRKVADMINGSADQKAVDQELQAAQDRVQNLAEQLEKSVQVVIGKHMKALDDRVGDIANSELAKELLPRLVHRIEQASISPEAMKNLKKASDISSKLGEFLVRNSFTSKTGTLGGLFKLNQYSGTATHGAVKAIGKFFGKSFKPWEAVKWTRTVANVGRVFAVAGTVLTFVLQIKEDADAAQLEVDLRESRSAVRSGFNDAAHVIEMHFDKATQSFVSSAISSEIENVDSQLDELRNLQQTRSDLFQNLLGLLEETRELIKSIHSTESESVS</sequence>
<name>A0A8S5QLW9_9CAUD</name>
<dbReference type="GO" id="GO:0016020">
    <property type="term" value="C:membrane"/>
    <property type="evidence" value="ECO:0007669"/>
    <property type="project" value="UniProtKB-SubCell"/>
</dbReference>
<feature type="coiled-coil region" evidence="6">
    <location>
        <begin position="530"/>
        <end position="564"/>
    </location>
</feature>
<dbReference type="SUPFAM" id="SSF52540">
    <property type="entry name" value="P-loop containing nucleoside triphosphate hydrolases"/>
    <property type="match status" value="1"/>
</dbReference>
<evidence type="ECO:0000313" key="8">
    <source>
        <dbReference type="EMBL" id="DAE19809.1"/>
    </source>
</evidence>
<keyword evidence="3" id="KW-0378">Hydrolase</keyword>
<dbReference type="Gene3D" id="3.40.50.300">
    <property type="entry name" value="P-loop containing nucleotide triphosphate hydrolases"/>
    <property type="match status" value="1"/>
</dbReference>
<dbReference type="InterPro" id="IPR027094">
    <property type="entry name" value="Mitofusin_fam"/>
</dbReference>
<proteinExistence type="predicted"/>
<evidence type="ECO:0000256" key="6">
    <source>
        <dbReference type="SAM" id="Coils"/>
    </source>
</evidence>
<keyword evidence="2" id="KW-0547">Nucleotide-binding</keyword>